<dbReference type="Pfam" id="PF13519">
    <property type="entry name" value="VWA_2"/>
    <property type="match status" value="1"/>
</dbReference>
<dbReference type="SUPFAM" id="SSF53300">
    <property type="entry name" value="vWA-like"/>
    <property type="match status" value="1"/>
</dbReference>
<evidence type="ECO:0000313" key="4">
    <source>
        <dbReference type="Proteomes" id="UP000198806"/>
    </source>
</evidence>
<organism evidence="3 4">
    <name type="scientific">Anaerocolumna aminovalerica</name>
    <dbReference type="NCBI Taxonomy" id="1527"/>
    <lineage>
        <taxon>Bacteria</taxon>
        <taxon>Bacillati</taxon>
        <taxon>Bacillota</taxon>
        <taxon>Clostridia</taxon>
        <taxon>Lachnospirales</taxon>
        <taxon>Lachnospiraceae</taxon>
        <taxon>Anaerocolumna</taxon>
    </lineage>
</organism>
<keyword evidence="4" id="KW-1185">Reference proteome</keyword>
<feature type="domain" description="VWFA" evidence="2">
    <location>
        <begin position="342"/>
        <end position="513"/>
    </location>
</feature>
<protein>
    <submittedName>
        <fullName evidence="3">Ca-activated chloride channel family protein</fullName>
    </submittedName>
</protein>
<proteinExistence type="predicted"/>
<gene>
    <name evidence="3" type="ORF">SAMN04489757_10483</name>
</gene>
<keyword evidence="1" id="KW-0732">Signal</keyword>
<dbReference type="Pfam" id="PF13531">
    <property type="entry name" value="SBP_bac_11"/>
    <property type="match status" value="1"/>
</dbReference>
<dbReference type="PROSITE" id="PS51257">
    <property type="entry name" value="PROKAR_LIPOPROTEIN"/>
    <property type="match status" value="1"/>
</dbReference>
<dbReference type="STRING" id="1527.SAMN04489757_10483"/>
<dbReference type="SUPFAM" id="SSF53850">
    <property type="entry name" value="Periplasmic binding protein-like II"/>
    <property type="match status" value="1"/>
</dbReference>
<dbReference type="OrthoDB" id="5621159at2"/>
<dbReference type="InterPro" id="IPR002035">
    <property type="entry name" value="VWF_A"/>
</dbReference>
<dbReference type="CDD" id="cd00198">
    <property type="entry name" value="vWFA"/>
    <property type="match status" value="1"/>
</dbReference>
<name>A0A1I5CX85_9FIRM</name>
<reference evidence="3 4" key="1">
    <citation type="submission" date="2016-10" db="EMBL/GenBank/DDBJ databases">
        <authorList>
            <person name="de Groot N.N."/>
        </authorList>
    </citation>
    <scope>NUCLEOTIDE SEQUENCE [LARGE SCALE GENOMIC DNA]</scope>
    <source>
        <strain evidence="3 4">DSM 1283</strain>
    </source>
</reference>
<evidence type="ECO:0000313" key="3">
    <source>
        <dbReference type="EMBL" id="SFN91527.1"/>
    </source>
</evidence>
<dbReference type="PROSITE" id="PS50234">
    <property type="entry name" value="VWFA"/>
    <property type="match status" value="1"/>
</dbReference>
<accession>A0A1I5CX85</accession>
<feature type="chain" id="PRO_5038851388" evidence="1">
    <location>
        <begin position="23"/>
        <end position="513"/>
    </location>
</feature>
<sequence>MFKKIAIVLLLAALLFSLCSCSFDDSKAKDNSFTVLSSSENKDLEQMLLEFAKKNKIDLKFEYTGSLNIPSMIKSSQKDYDAVWSSNSIWNASISNSVLKNSKSISVNPVIFAVKESRYKDLGFSKDTVVNDLVQAVEAGNLKFLMPSVTQTNSGASAYIGFLNCLAGNPPVLTEEDLKSEDLQESLKTLFKGVVRNSGSDEYLIDIFNDGDYDALVNYESSLIELNNQLIKSNREPLRFIYPSDGVSVSDSPFAYIDNNNDNKLEIFNKLQSFLLSADTQQKLESMGRRTTYGGQVSNHEVFKESYGIDKNAYLSPIKYPASPVIKSALNLYQDLFRKPSVVVFCLDYSGSMYGKGNEQLVAAMEMILDYKLASEDMIQFSERDKIFVIPFAEELKWEDSTLSGTDTADLISRIKDTEAGGGTDIYKPVEHAATILKDFDTDLYTKSIVLMTDGASIGGFRKGNSYDIPVFSIMFGEANPKQLDEISRLTKGKTFDGRIDLINAFKEIRAYN</sequence>
<dbReference type="EMBL" id="FOWD01000004">
    <property type="protein sequence ID" value="SFN91527.1"/>
    <property type="molecule type" value="Genomic_DNA"/>
</dbReference>
<dbReference type="SMART" id="SM00327">
    <property type="entry name" value="VWA"/>
    <property type="match status" value="1"/>
</dbReference>
<dbReference type="Gene3D" id="3.40.190.10">
    <property type="entry name" value="Periplasmic binding protein-like II"/>
    <property type="match status" value="1"/>
</dbReference>
<evidence type="ECO:0000256" key="1">
    <source>
        <dbReference type="SAM" id="SignalP"/>
    </source>
</evidence>
<dbReference type="InterPro" id="IPR036465">
    <property type="entry name" value="vWFA_dom_sf"/>
</dbReference>
<feature type="signal peptide" evidence="1">
    <location>
        <begin position="1"/>
        <end position="22"/>
    </location>
</feature>
<evidence type="ECO:0000259" key="2">
    <source>
        <dbReference type="PROSITE" id="PS50234"/>
    </source>
</evidence>
<dbReference type="Proteomes" id="UP000198806">
    <property type="component" value="Unassembled WGS sequence"/>
</dbReference>
<dbReference type="Gene3D" id="3.40.50.410">
    <property type="entry name" value="von Willebrand factor, type A domain"/>
    <property type="match status" value="1"/>
</dbReference>
<dbReference type="AlphaFoldDB" id="A0A1I5CX85"/>